<reference evidence="1 2" key="1">
    <citation type="journal article" date="2019" name="Int. J. Syst. Evol. Microbiol.">
        <title>Capsulimonas corticalis gen. nov., sp. nov., an aerobic capsulated bacterium, of a novel bacterial order, Capsulimonadales ord. nov., of the class Armatimonadia of the phylum Armatimonadetes.</title>
        <authorList>
            <person name="Li J."/>
            <person name="Kudo C."/>
            <person name="Tonouchi A."/>
        </authorList>
    </citation>
    <scope>NUCLEOTIDE SEQUENCE [LARGE SCALE GENOMIC DNA]</scope>
    <source>
        <strain evidence="1 2">AX-7</strain>
    </source>
</reference>
<evidence type="ECO:0000313" key="2">
    <source>
        <dbReference type="Proteomes" id="UP000287394"/>
    </source>
</evidence>
<dbReference type="Proteomes" id="UP000287394">
    <property type="component" value="Chromosome"/>
</dbReference>
<protein>
    <submittedName>
        <fullName evidence="1">Uncharacterized protein</fullName>
    </submittedName>
</protein>
<keyword evidence="2" id="KW-1185">Reference proteome</keyword>
<dbReference type="SUPFAM" id="SSF52540">
    <property type="entry name" value="P-loop containing nucleoside triphosphate hydrolases"/>
    <property type="match status" value="1"/>
</dbReference>
<dbReference type="GO" id="GO:1990275">
    <property type="term" value="F:preribosome binding"/>
    <property type="evidence" value="ECO:0007669"/>
    <property type="project" value="TreeGrafter"/>
</dbReference>
<dbReference type="KEGG" id="ccot:CCAX7_11970"/>
<gene>
    <name evidence="1" type="ORF">CCAX7_11970</name>
</gene>
<accession>A0A402D4L3</accession>
<organism evidence="1 2">
    <name type="scientific">Capsulimonas corticalis</name>
    <dbReference type="NCBI Taxonomy" id="2219043"/>
    <lineage>
        <taxon>Bacteria</taxon>
        <taxon>Bacillati</taxon>
        <taxon>Armatimonadota</taxon>
        <taxon>Armatimonadia</taxon>
        <taxon>Capsulimonadales</taxon>
        <taxon>Capsulimonadaceae</taxon>
        <taxon>Capsulimonas</taxon>
    </lineage>
</organism>
<name>A0A402D4L3_9BACT</name>
<dbReference type="PANTHER" id="PTHR23077">
    <property type="entry name" value="AAA-FAMILY ATPASE"/>
    <property type="match status" value="1"/>
</dbReference>
<dbReference type="Gene3D" id="3.40.50.300">
    <property type="entry name" value="P-loop containing nucleotide triphosphate hydrolases"/>
    <property type="match status" value="1"/>
</dbReference>
<evidence type="ECO:0000313" key="1">
    <source>
        <dbReference type="EMBL" id="BDI29146.1"/>
    </source>
</evidence>
<dbReference type="InterPro" id="IPR003959">
    <property type="entry name" value="ATPase_AAA_core"/>
</dbReference>
<dbReference type="GO" id="GO:0016887">
    <property type="term" value="F:ATP hydrolysis activity"/>
    <property type="evidence" value="ECO:0007669"/>
    <property type="project" value="InterPro"/>
</dbReference>
<dbReference type="CDD" id="cd19481">
    <property type="entry name" value="RecA-like_protease"/>
    <property type="match status" value="1"/>
</dbReference>
<dbReference type="GO" id="GO:0005524">
    <property type="term" value="F:ATP binding"/>
    <property type="evidence" value="ECO:0007669"/>
    <property type="project" value="InterPro"/>
</dbReference>
<dbReference type="EMBL" id="AP025739">
    <property type="protein sequence ID" value="BDI29146.1"/>
    <property type="molecule type" value="Genomic_DNA"/>
</dbReference>
<dbReference type="Pfam" id="PF00004">
    <property type="entry name" value="AAA"/>
    <property type="match status" value="1"/>
</dbReference>
<dbReference type="InterPro" id="IPR003593">
    <property type="entry name" value="AAA+_ATPase"/>
</dbReference>
<dbReference type="AlphaFoldDB" id="A0A402D4L3"/>
<dbReference type="GO" id="GO:0003723">
    <property type="term" value="F:RNA binding"/>
    <property type="evidence" value="ECO:0007669"/>
    <property type="project" value="TreeGrafter"/>
</dbReference>
<dbReference type="PANTHER" id="PTHR23077:SF132">
    <property type="entry name" value="ATP-DEPENDENT ZN PROTEASE"/>
    <property type="match status" value="1"/>
</dbReference>
<dbReference type="OrthoDB" id="9806903at2"/>
<dbReference type="GO" id="GO:0042254">
    <property type="term" value="P:ribosome biogenesis"/>
    <property type="evidence" value="ECO:0007669"/>
    <property type="project" value="TreeGrafter"/>
</dbReference>
<dbReference type="Gene3D" id="1.10.8.60">
    <property type="match status" value="1"/>
</dbReference>
<dbReference type="InterPro" id="IPR050168">
    <property type="entry name" value="AAA_ATPase_domain"/>
</dbReference>
<dbReference type="RefSeq" id="WP_119324401.1">
    <property type="nucleotide sequence ID" value="NZ_AP025739.1"/>
</dbReference>
<dbReference type="InterPro" id="IPR027417">
    <property type="entry name" value="P-loop_NTPase"/>
</dbReference>
<proteinExistence type="predicted"/>
<dbReference type="SMART" id="SM00382">
    <property type="entry name" value="AAA"/>
    <property type="match status" value="1"/>
</dbReference>
<sequence>MNTLETTLHRNGAHAEPAALSWRDEIMNEALRGFDYDEHGDALIHALRMRRPEFATLSMWPDRTMFMRFLDKQCLGVRSLLSAPHLYQSRAGAESHHLFGWFSVEWGDRSLEFVLTPSSNRGLEIICLSADSDLLREFSAAITEYSERPAGRSLRWASGWEHASDLDEEIGKVTWDDIILAPDMMTRLREAIEGFAGSREAYDALGFAWRRGVLLVGPPGTGKTMICKAAAAALPVLPFLYVRDLSECENEEAIKSIFKRARKLAPCILAFEDVDGLINEFNRTIFLNEMDGFRSNHGVLVIASSNHPEKIDMALLRRPSRFDRVFHIGLPAQAERAAYCRYVLSRPDLASKILPEVDVERLISQVAQRTEGFTPAYLKEVLVSAALQRAQEGAIVLDTAFADAVLSQIVEMREHLKRTRTPEAMAELEDGDGRLGFRRGERLD</sequence>